<dbReference type="Proteomes" id="UP001374535">
    <property type="component" value="Chromosome 3"/>
</dbReference>
<dbReference type="AlphaFoldDB" id="A0AAQ3NXW5"/>
<sequence>MLETKHTFPSSQKEANMSHFCSNKSDSSSRLARSFKNSAWSMSSLMTALPESPSTICSNASATFHPNTHHATEFSTPRHHNLLIRGKMEAKKKNTRGSQHCATATLWLQNIMNCTT</sequence>
<name>A0AAQ3NXW5_VIGMU</name>
<evidence type="ECO:0000313" key="2">
    <source>
        <dbReference type="EMBL" id="WVZ17097.1"/>
    </source>
</evidence>
<accession>A0AAQ3NXW5</accession>
<organism evidence="2 3">
    <name type="scientific">Vigna mungo</name>
    <name type="common">Black gram</name>
    <name type="synonym">Phaseolus mungo</name>
    <dbReference type="NCBI Taxonomy" id="3915"/>
    <lineage>
        <taxon>Eukaryota</taxon>
        <taxon>Viridiplantae</taxon>
        <taxon>Streptophyta</taxon>
        <taxon>Embryophyta</taxon>
        <taxon>Tracheophyta</taxon>
        <taxon>Spermatophyta</taxon>
        <taxon>Magnoliopsida</taxon>
        <taxon>eudicotyledons</taxon>
        <taxon>Gunneridae</taxon>
        <taxon>Pentapetalae</taxon>
        <taxon>rosids</taxon>
        <taxon>fabids</taxon>
        <taxon>Fabales</taxon>
        <taxon>Fabaceae</taxon>
        <taxon>Papilionoideae</taxon>
        <taxon>50 kb inversion clade</taxon>
        <taxon>NPAAA clade</taxon>
        <taxon>indigoferoid/millettioid clade</taxon>
        <taxon>Phaseoleae</taxon>
        <taxon>Vigna</taxon>
    </lineage>
</organism>
<proteinExistence type="predicted"/>
<evidence type="ECO:0000256" key="1">
    <source>
        <dbReference type="SAM" id="MobiDB-lite"/>
    </source>
</evidence>
<gene>
    <name evidence="2" type="ORF">V8G54_010079</name>
</gene>
<feature type="region of interest" description="Disordered" evidence="1">
    <location>
        <begin position="1"/>
        <end position="28"/>
    </location>
</feature>
<feature type="compositionally biased region" description="Polar residues" evidence="1">
    <location>
        <begin position="7"/>
        <end position="28"/>
    </location>
</feature>
<protein>
    <submittedName>
        <fullName evidence="2">Uncharacterized protein</fullName>
    </submittedName>
</protein>
<reference evidence="2 3" key="1">
    <citation type="journal article" date="2023" name="Life. Sci Alliance">
        <title>Evolutionary insights into 3D genome organization and epigenetic landscape of Vigna mungo.</title>
        <authorList>
            <person name="Junaid A."/>
            <person name="Singh B."/>
            <person name="Bhatia S."/>
        </authorList>
    </citation>
    <scope>NUCLEOTIDE SEQUENCE [LARGE SCALE GENOMIC DNA]</scope>
    <source>
        <strain evidence="2">Urdbean</strain>
    </source>
</reference>
<keyword evidence="3" id="KW-1185">Reference proteome</keyword>
<dbReference type="EMBL" id="CP144698">
    <property type="protein sequence ID" value="WVZ17097.1"/>
    <property type="molecule type" value="Genomic_DNA"/>
</dbReference>
<evidence type="ECO:0000313" key="3">
    <source>
        <dbReference type="Proteomes" id="UP001374535"/>
    </source>
</evidence>